<keyword evidence="3" id="KW-0238">DNA-binding</keyword>
<dbReference type="InterPro" id="IPR000847">
    <property type="entry name" value="LysR_HTH_N"/>
</dbReference>
<proteinExistence type="inferred from homology"/>
<gene>
    <name evidence="6" type="ordered locus">CFU_0363</name>
</gene>
<dbReference type="Pfam" id="PF03466">
    <property type="entry name" value="LysR_substrate"/>
    <property type="match status" value="1"/>
</dbReference>
<reference evidence="6 7" key="5">
    <citation type="journal article" date="2011" name="ISME J.">
        <title>Dual transcriptional profiling of a bacterial/fungal confrontation: Collimonas fungivorans versus Aspergillus niger.</title>
        <authorList>
            <person name="Mela F."/>
            <person name="Fritsche K."/>
            <person name="de Boer W."/>
            <person name="van Veen J.A."/>
            <person name="de Graaff L.H."/>
            <person name="van den Berg M."/>
            <person name="Leveau J.H."/>
        </authorList>
    </citation>
    <scope>NUCLEOTIDE SEQUENCE [LARGE SCALE GENOMIC DNA]</scope>
    <source>
        <strain evidence="6 7">Ter331</strain>
    </source>
</reference>
<reference evidence="6 7" key="2">
    <citation type="journal article" date="2006" name="J. Microbiol. Methods">
        <title>Genomic flank-sequencing of plasposon insertion sites for rapid identification of functional genes.</title>
        <authorList>
            <person name="Leveau J.H."/>
            <person name="Gerards S."/>
            <person name="Fritsche K."/>
            <person name="Zondag G."/>
            <person name="van Veen J.A."/>
        </authorList>
    </citation>
    <scope>NUCLEOTIDE SEQUENCE [LARGE SCALE GENOMIC DNA]</scope>
    <source>
        <strain evidence="6 7">Ter331</strain>
    </source>
</reference>
<dbReference type="Gene3D" id="3.40.190.290">
    <property type="match status" value="1"/>
</dbReference>
<dbReference type="HOGENOM" id="CLU_039613_16_3_4"/>
<dbReference type="AlphaFoldDB" id="G0AER6"/>
<dbReference type="InterPro" id="IPR036390">
    <property type="entry name" value="WH_DNA-bd_sf"/>
</dbReference>
<dbReference type="FunFam" id="1.10.10.10:FF:000001">
    <property type="entry name" value="LysR family transcriptional regulator"/>
    <property type="match status" value="1"/>
</dbReference>
<evidence type="ECO:0000259" key="5">
    <source>
        <dbReference type="PROSITE" id="PS50931"/>
    </source>
</evidence>
<dbReference type="Pfam" id="PF00126">
    <property type="entry name" value="HTH_1"/>
    <property type="match status" value="1"/>
</dbReference>
<dbReference type="KEGG" id="cfu:CFU_0363"/>
<dbReference type="Proteomes" id="UP000008392">
    <property type="component" value="Chromosome"/>
</dbReference>
<keyword evidence="2" id="KW-0805">Transcription regulation</keyword>
<evidence type="ECO:0000256" key="2">
    <source>
        <dbReference type="ARBA" id="ARBA00023015"/>
    </source>
</evidence>
<dbReference type="EMBL" id="CP002745">
    <property type="protein sequence ID" value="AEK60201.1"/>
    <property type="molecule type" value="Genomic_DNA"/>
</dbReference>
<dbReference type="SUPFAM" id="SSF46785">
    <property type="entry name" value="Winged helix' DNA-binding domain"/>
    <property type="match status" value="1"/>
</dbReference>
<dbReference type="FunFam" id="3.40.190.290:FF:000001">
    <property type="entry name" value="Transcriptional regulator, LysR family"/>
    <property type="match status" value="1"/>
</dbReference>
<protein>
    <submittedName>
        <fullName evidence="6">Putative transcriptional regulator</fullName>
    </submittedName>
</protein>
<comment type="similarity">
    <text evidence="1">Belongs to the LysR transcriptional regulatory family.</text>
</comment>
<dbReference type="InterPro" id="IPR005119">
    <property type="entry name" value="LysR_subst-bd"/>
</dbReference>
<dbReference type="InterPro" id="IPR058163">
    <property type="entry name" value="LysR-type_TF_proteobact-type"/>
</dbReference>
<dbReference type="eggNOG" id="COG0583">
    <property type="taxonomic scope" value="Bacteria"/>
</dbReference>
<reference evidence="6 7" key="1">
    <citation type="journal article" date="2004" name="Environ. Microbiol.">
        <title>Phylogeny-function analysis of (meta)genomic libraries: screening for expression of ribosomal RNA genes by large-insert library fluorescent in situ hybridization (LIL-FISH).</title>
        <authorList>
            <person name="Leveau J.H."/>
            <person name="Gerards S."/>
            <person name="de Boer W."/>
            <person name="van Veen J.A."/>
        </authorList>
    </citation>
    <scope>NUCLEOTIDE SEQUENCE [LARGE SCALE GENOMIC DNA]</scope>
    <source>
        <strain evidence="6 7">Ter331</strain>
    </source>
</reference>
<sequence>MRMDVLTGMRVFSAVVNAGSFVSAAEKLGLSNGMATRYVAQLEAHLGLRLLNRTTRKLSLTEAGADYLEQSSQILAMIEEAESSAAQRASVPRGTLRVTTSVGLGVLDMGQLITEFLGKHPGLKVDLVLNDRVVDLVEEGFDIAIRMGPRVDLGLVARKIADVRIVVCASKSYLKKQGVPQIPQDLASHNCLTYSYSSQEADWPFMRDGTEEKVRVSGTFRANNGTVLANAAIAGLGIIRQPDYLVSDAIDRKLLVPVLPAWDAGAHAIYAVYSSRRFLPTKVRALIDFLVERFE</sequence>
<name>G0AER6_COLFT</name>
<dbReference type="SUPFAM" id="SSF53850">
    <property type="entry name" value="Periplasmic binding protein-like II"/>
    <property type="match status" value="1"/>
</dbReference>
<keyword evidence="4" id="KW-0804">Transcription</keyword>
<evidence type="ECO:0000313" key="7">
    <source>
        <dbReference type="Proteomes" id="UP000008392"/>
    </source>
</evidence>
<organism evidence="6 7">
    <name type="scientific">Collimonas fungivorans (strain Ter331)</name>
    <dbReference type="NCBI Taxonomy" id="1005048"/>
    <lineage>
        <taxon>Bacteria</taxon>
        <taxon>Pseudomonadati</taxon>
        <taxon>Pseudomonadota</taxon>
        <taxon>Betaproteobacteria</taxon>
        <taxon>Burkholderiales</taxon>
        <taxon>Oxalobacteraceae</taxon>
        <taxon>Collimonas</taxon>
    </lineage>
</organism>
<keyword evidence="7" id="KW-1185">Reference proteome</keyword>
<reference evidence="6 7" key="3">
    <citation type="journal article" date="2008" name="FEMS Microbiol. Ecol.">
        <title>Identification and characterization of genes underlying chitinolysis in Collimonas fungivorans Ter331.</title>
        <authorList>
            <person name="Fritsche K."/>
            <person name="de Boer W."/>
            <person name="Gerards S."/>
            <person name="van den Berg M."/>
            <person name="van Veen J.A."/>
            <person name="Leveau J.H."/>
        </authorList>
    </citation>
    <scope>NUCLEOTIDE SEQUENCE [LARGE SCALE GENOMIC DNA]</scope>
    <source>
        <strain evidence="6 7">Ter331</strain>
    </source>
</reference>
<evidence type="ECO:0000256" key="4">
    <source>
        <dbReference type="ARBA" id="ARBA00023163"/>
    </source>
</evidence>
<reference evidence="6 7" key="4">
    <citation type="journal article" date="2010" name="Environ. Microbiol.">
        <title>The bacterial genus Collimonas: mycophagy, weathering and other adaptive solutions to life in oligotrophic soil environments.</title>
        <authorList>
            <person name="Leveau J.H."/>
            <person name="Uroz S."/>
            <person name="de Boer W."/>
        </authorList>
    </citation>
    <scope>NUCLEOTIDE SEQUENCE [LARGE SCALE GENOMIC DNA]</scope>
    <source>
        <strain evidence="6 7">Ter331</strain>
    </source>
</reference>
<dbReference type="PROSITE" id="PS50931">
    <property type="entry name" value="HTH_LYSR"/>
    <property type="match status" value="1"/>
</dbReference>
<accession>G0AER6</accession>
<evidence type="ECO:0000256" key="3">
    <source>
        <dbReference type="ARBA" id="ARBA00023125"/>
    </source>
</evidence>
<dbReference type="GO" id="GO:0043565">
    <property type="term" value="F:sequence-specific DNA binding"/>
    <property type="evidence" value="ECO:0007669"/>
    <property type="project" value="TreeGrafter"/>
</dbReference>
<dbReference type="GO" id="GO:0003700">
    <property type="term" value="F:DNA-binding transcription factor activity"/>
    <property type="evidence" value="ECO:0007669"/>
    <property type="project" value="InterPro"/>
</dbReference>
<dbReference type="PANTHER" id="PTHR30537">
    <property type="entry name" value="HTH-TYPE TRANSCRIPTIONAL REGULATOR"/>
    <property type="match status" value="1"/>
</dbReference>
<dbReference type="STRING" id="1005048.CFU_0363"/>
<dbReference type="InterPro" id="IPR036388">
    <property type="entry name" value="WH-like_DNA-bd_sf"/>
</dbReference>
<evidence type="ECO:0000313" key="6">
    <source>
        <dbReference type="EMBL" id="AEK60201.1"/>
    </source>
</evidence>
<dbReference type="CDD" id="cd08422">
    <property type="entry name" value="PBP2_CrgA_like"/>
    <property type="match status" value="1"/>
</dbReference>
<feature type="domain" description="HTH lysR-type" evidence="5">
    <location>
        <begin position="1"/>
        <end position="61"/>
    </location>
</feature>
<reference evidence="7" key="6">
    <citation type="submission" date="2011-05" db="EMBL/GenBank/DDBJ databases">
        <title>Complete sequence of Collimonas fungivorans Ter331.</title>
        <authorList>
            <person name="Leveau J.H."/>
        </authorList>
    </citation>
    <scope>NUCLEOTIDE SEQUENCE [LARGE SCALE GENOMIC DNA]</scope>
    <source>
        <strain evidence="7">Ter331</strain>
    </source>
</reference>
<dbReference type="Gene3D" id="1.10.10.10">
    <property type="entry name" value="Winged helix-like DNA-binding domain superfamily/Winged helix DNA-binding domain"/>
    <property type="match status" value="1"/>
</dbReference>
<evidence type="ECO:0000256" key="1">
    <source>
        <dbReference type="ARBA" id="ARBA00009437"/>
    </source>
</evidence>
<dbReference type="GO" id="GO:0006351">
    <property type="term" value="P:DNA-templated transcription"/>
    <property type="evidence" value="ECO:0007669"/>
    <property type="project" value="TreeGrafter"/>
</dbReference>
<dbReference type="PANTHER" id="PTHR30537:SF5">
    <property type="entry name" value="HTH-TYPE TRANSCRIPTIONAL ACTIVATOR TTDR-RELATED"/>
    <property type="match status" value="1"/>
</dbReference>